<protein>
    <submittedName>
        <fullName evidence="2">Uncharacterized protein</fullName>
    </submittedName>
</protein>
<comment type="caution">
    <text evidence="2">The sequence shown here is derived from an EMBL/GenBank/DDBJ whole genome shotgun (WGS) entry which is preliminary data.</text>
</comment>
<gene>
    <name evidence="2" type="ORF">EVAR_88_1</name>
</gene>
<evidence type="ECO:0000313" key="2">
    <source>
        <dbReference type="EMBL" id="GBO98461.1"/>
    </source>
</evidence>
<evidence type="ECO:0000256" key="1">
    <source>
        <dbReference type="SAM" id="MobiDB-lite"/>
    </source>
</evidence>
<feature type="region of interest" description="Disordered" evidence="1">
    <location>
        <begin position="50"/>
        <end position="88"/>
    </location>
</feature>
<feature type="compositionally biased region" description="Polar residues" evidence="1">
    <location>
        <begin position="59"/>
        <end position="73"/>
    </location>
</feature>
<dbReference type="Proteomes" id="UP000299102">
    <property type="component" value="Unassembled WGS sequence"/>
</dbReference>
<reference evidence="2 3" key="1">
    <citation type="journal article" date="2019" name="Commun. Biol.">
        <title>The bagworm genome reveals a unique fibroin gene that provides high tensile strength.</title>
        <authorList>
            <person name="Kono N."/>
            <person name="Nakamura H."/>
            <person name="Ohtoshi R."/>
            <person name="Tomita M."/>
            <person name="Numata K."/>
            <person name="Arakawa K."/>
        </authorList>
    </citation>
    <scope>NUCLEOTIDE SEQUENCE [LARGE SCALE GENOMIC DNA]</scope>
</reference>
<sequence>MWQRFITDSVMDESQVERWLHELDADDEDVIESEDDEVEPEVDLQALVRESEVQENERNNLAQGYTIGNTNSYPKHKDETTRPKRRYS</sequence>
<organism evidence="2 3">
    <name type="scientific">Eumeta variegata</name>
    <name type="common">Bagworm moth</name>
    <name type="synonym">Eumeta japonica</name>
    <dbReference type="NCBI Taxonomy" id="151549"/>
    <lineage>
        <taxon>Eukaryota</taxon>
        <taxon>Metazoa</taxon>
        <taxon>Ecdysozoa</taxon>
        <taxon>Arthropoda</taxon>
        <taxon>Hexapoda</taxon>
        <taxon>Insecta</taxon>
        <taxon>Pterygota</taxon>
        <taxon>Neoptera</taxon>
        <taxon>Endopterygota</taxon>
        <taxon>Lepidoptera</taxon>
        <taxon>Glossata</taxon>
        <taxon>Ditrysia</taxon>
        <taxon>Tineoidea</taxon>
        <taxon>Psychidae</taxon>
        <taxon>Oiketicinae</taxon>
        <taxon>Eumeta</taxon>
    </lineage>
</organism>
<dbReference type="AlphaFoldDB" id="A0A4C1S894"/>
<dbReference type="EMBL" id="BGZK01000001">
    <property type="protein sequence ID" value="GBO98461.1"/>
    <property type="molecule type" value="Genomic_DNA"/>
</dbReference>
<proteinExistence type="predicted"/>
<name>A0A4C1S894_EUMVA</name>
<keyword evidence="3" id="KW-1185">Reference proteome</keyword>
<accession>A0A4C1S894</accession>
<evidence type="ECO:0000313" key="3">
    <source>
        <dbReference type="Proteomes" id="UP000299102"/>
    </source>
</evidence>